<sequence>MNTPCLTYGLRGVVYFHVFVDGSNRDLHSGSHGGAVQEPLADLQALMNSLVDFKGDVMVPRILDAVREPEEGEIK</sequence>
<gene>
    <name evidence="4" type="ORF">HNAJ_LOCUS7031</name>
</gene>
<evidence type="ECO:0000256" key="2">
    <source>
        <dbReference type="ARBA" id="ARBA00022723"/>
    </source>
</evidence>
<dbReference type="GO" id="GO:0046872">
    <property type="term" value="F:metal ion binding"/>
    <property type="evidence" value="ECO:0007669"/>
    <property type="project" value="UniProtKB-KW"/>
</dbReference>
<dbReference type="AlphaFoldDB" id="A0A0R3TIZ4"/>
<evidence type="ECO:0000313" key="5">
    <source>
        <dbReference type="Proteomes" id="UP000278807"/>
    </source>
</evidence>
<dbReference type="STRING" id="102285.A0A0R3TIZ4"/>
<evidence type="ECO:0000313" key="4">
    <source>
        <dbReference type="EMBL" id="VDO02891.1"/>
    </source>
</evidence>
<dbReference type="InterPro" id="IPR051458">
    <property type="entry name" value="Cyt/Met_Dipeptidase"/>
</dbReference>
<accession>A0A0R3TIZ4</accession>
<dbReference type="OrthoDB" id="7832001at2759"/>
<evidence type="ECO:0000256" key="3">
    <source>
        <dbReference type="ARBA" id="ARBA00022801"/>
    </source>
</evidence>
<dbReference type="Gene3D" id="3.30.70.360">
    <property type="match status" value="1"/>
</dbReference>
<dbReference type="GO" id="GO:0006508">
    <property type="term" value="P:proteolysis"/>
    <property type="evidence" value="ECO:0007669"/>
    <property type="project" value="UniProtKB-KW"/>
</dbReference>
<keyword evidence="3" id="KW-0378">Hydrolase</keyword>
<proteinExistence type="predicted"/>
<dbReference type="PANTHER" id="PTHR43270">
    <property type="entry name" value="BETA-ALA-HIS DIPEPTIDASE"/>
    <property type="match status" value="1"/>
</dbReference>
<reference evidence="6" key="1">
    <citation type="submission" date="2017-02" db="UniProtKB">
        <authorList>
            <consortium name="WormBaseParasite"/>
        </authorList>
    </citation>
    <scope>IDENTIFICATION</scope>
</reference>
<evidence type="ECO:0000256" key="1">
    <source>
        <dbReference type="ARBA" id="ARBA00022670"/>
    </source>
</evidence>
<keyword evidence="5" id="KW-1185">Reference proteome</keyword>
<name>A0A0R3TIZ4_RODNA</name>
<dbReference type="Proteomes" id="UP000278807">
    <property type="component" value="Unassembled WGS sequence"/>
</dbReference>
<protein>
    <submittedName>
        <fullName evidence="6">M20_dimer domain-containing protein</fullName>
    </submittedName>
</protein>
<keyword evidence="2" id="KW-0479">Metal-binding</keyword>
<organism evidence="6">
    <name type="scientific">Rodentolepis nana</name>
    <name type="common">Dwarf tapeworm</name>
    <name type="synonym">Hymenolepis nana</name>
    <dbReference type="NCBI Taxonomy" id="102285"/>
    <lineage>
        <taxon>Eukaryota</taxon>
        <taxon>Metazoa</taxon>
        <taxon>Spiralia</taxon>
        <taxon>Lophotrochozoa</taxon>
        <taxon>Platyhelminthes</taxon>
        <taxon>Cestoda</taxon>
        <taxon>Eucestoda</taxon>
        <taxon>Cyclophyllidea</taxon>
        <taxon>Hymenolepididae</taxon>
        <taxon>Rodentolepis</taxon>
    </lineage>
</organism>
<evidence type="ECO:0000313" key="6">
    <source>
        <dbReference type="WBParaSite" id="HNAJ_0000703501-mRNA-1"/>
    </source>
</evidence>
<keyword evidence="1" id="KW-0645">Protease</keyword>
<reference evidence="4 5" key="2">
    <citation type="submission" date="2018-11" db="EMBL/GenBank/DDBJ databases">
        <authorList>
            <consortium name="Pathogen Informatics"/>
        </authorList>
    </citation>
    <scope>NUCLEOTIDE SEQUENCE [LARGE SCALE GENOMIC DNA]</scope>
</reference>
<dbReference type="WBParaSite" id="HNAJ_0000703501-mRNA-1">
    <property type="protein sequence ID" value="HNAJ_0000703501-mRNA-1"/>
    <property type="gene ID" value="HNAJ_0000703501"/>
</dbReference>
<dbReference type="GO" id="GO:0008233">
    <property type="term" value="F:peptidase activity"/>
    <property type="evidence" value="ECO:0007669"/>
    <property type="project" value="UniProtKB-KW"/>
</dbReference>
<dbReference type="PANTHER" id="PTHR43270:SF4">
    <property type="entry name" value="CARNOSINE DIPEPTIDASE 2, ISOFORM A"/>
    <property type="match status" value="1"/>
</dbReference>
<dbReference type="EMBL" id="UZAE01009815">
    <property type="protein sequence ID" value="VDO02891.1"/>
    <property type="molecule type" value="Genomic_DNA"/>
</dbReference>